<evidence type="ECO:0000256" key="7">
    <source>
        <dbReference type="ARBA" id="ARBA00023136"/>
    </source>
</evidence>
<keyword evidence="11" id="KW-1185">Reference proteome</keyword>
<evidence type="ECO:0000256" key="5">
    <source>
        <dbReference type="ARBA" id="ARBA00022840"/>
    </source>
</evidence>
<evidence type="ECO:0000256" key="8">
    <source>
        <dbReference type="ARBA" id="ARBA00049985"/>
    </source>
</evidence>
<dbReference type="PANTHER" id="PTHR42711:SF19">
    <property type="entry name" value="DOXORUBICIN RESISTANCE ATP-BINDING PROTEIN DRRA"/>
    <property type="match status" value="1"/>
</dbReference>
<dbReference type="SUPFAM" id="SSF52540">
    <property type="entry name" value="P-loop containing nucleoside triphosphate hydrolases"/>
    <property type="match status" value="1"/>
</dbReference>
<dbReference type="Pfam" id="PF00005">
    <property type="entry name" value="ABC_tran"/>
    <property type="match status" value="1"/>
</dbReference>
<feature type="domain" description="ABC transporter" evidence="9">
    <location>
        <begin position="14"/>
        <end position="244"/>
    </location>
</feature>
<keyword evidence="3" id="KW-1003">Cell membrane</keyword>
<dbReference type="Pfam" id="PF13732">
    <property type="entry name" value="DrrA1-3_C"/>
    <property type="match status" value="1"/>
</dbReference>
<name>A0A1G9AKF7_9BACI</name>
<dbReference type="InterPro" id="IPR050763">
    <property type="entry name" value="ABC_transporter_ATP-binding"/>
</dbReference>
<dbReference type="GO" id="GO:0016887">
    <property type="term" value="F:ATP hydrolysis activity"/>
    <property type="evidence" value="ECO:0007669"/>
    <property type="project" value="InterPro"/>
</dbReference>
<evidence type="ECO:0000256" key="3">
    <source>
        <dbReference type="ARBA" id="ARBA00022475"/>
    </source>
</evidence>
<proteinExistence type="inferred from homology"/>
<dbReference type="Gene3D" id="3.40.50.300">
    <property type="entry name" value="P-loop containing nucleotide triphosphate hydrolases"/>
    <property type="match status" value="1"/>
</dbReference>
<evidence type="ECO:0000256" key="6">
    <source>
        <dbReference type="ARBA" id="ARBA00022967"/>
    </source>
</evidence>
<dbReference type="Proteomes" id="UP000198694">
    <property type="component" value="Unassembled WGS sequence"/>
</dbReference>
<comment type="subcellular location">
    <subcellularLocation>
        <location evidence="1">Cell membrane</location>
        <topology evidence="1">Peripheral membrane protein</topology>
        <orientation evidence="1">Cytoplasmic side</orientation>
    </subcellularLocation>
</comment>
<dbReference type="PROSITE" id="PS50893">
    <property type="entry name" value="ABC_TRANSPORTER_2"/>
    <property type="match status" value="1"/>
</dbReference>
<gene>
    <name evidence="10" type="ORF">SAMN05216243_2576</name>
</gene>
<dbReference type="InterPro" id="IPR005894">
    <property type="entry name" value="DrrA"/>
</dbReference>
<dbReference type="PANTHER" id="PTHR42711">
    <property type="entry name" value="ABC TRANSPORTER ATP-BINDING PROTEIN"/>
    <property type="match status" value="1"/>
</dbReference>
<keyword evidence="4" id="KW-0547">Nucleotide-binding</keyword>
<dbReference type="STRING" id="407036.SAMN05216243_2576"/>
<dbReference type="SMART" id="SM00382">
    <property type="entry name" value="AAA"/>
    <property type="match status" value="1"/>
</dbReference>
<dbReference type="InterPro" id="IPR003593">
    <property type="entry name" value="AAA+_ATPase"/>
</dbReference>
<dbReference type="FunFam" id="3.40.50.300:FF:000589">
    <property type="entry name" value="ABC transporter, ATP-binding subunit"/>
    <property type="match status" value="1"/>
</dbReference>
<evidence type="ECO:0000256" key="4">
    <source>
        <dbReference type="ARBA" id="ARBA00022741"/>
    </source>
</evidence>
<evidence type="ECO:0000259" key="9">
    <source>
        <dbReference type="PROSITE" id="PS50893"/>
    </source>
</evidence>
<dbReference type="InterPro" id="IPR025302">
    <property type="entry name" value="DrrA1/2-like_C"/>
</dbReference>
<dbReference type="NCBIfam" id="TIGR01188">
    <property type="entry name" value="drrA"/>
    <property type="match status" value="1"/>
</dbReference>
<evidence type="ECO:0000313" key="11">
    <source>
        <dbReference type="Proteomes" id="UP000198694"/>
    </source>
</evidence>
<dbReference type="EMBL" id="FNFL01000004">
    <property type="protein sequence ID" value="SDK27787.1"/>
    <property type="molecule type" value="Genomic_DNA"/>
</dbReference>
<evidence type="ECO:0000256" key="1">
    <source>
        <dbReference type="ARBA" id="ARBA00004413"/>
    </source>
</evidence>
<dbReference type="InterPro" id="IPR017871">
    <property type="entry name" value="ABC_transporter-like_CS"/>
</dbReference>
<comment type="similarity">
    <text evidence="8">Belongs to the ABC transporter superfamily. Drug exporter-1 (DrugE1) (TC 3.A.1.105) family.</text>
</comment>
<keyword evidence="6" id="KW-1278">Translocase</keyword>
<dbReference type="GO" id="GO:0005886">
    <property type="term" value="C:plasma membrane"/>
    <property type="evidence" value="ECO:0007669"/>
    <property type="project" value="UniProtKB-SubCell"/>
</dbReference>
<keyword evidence="5 10" id="KW-0067">ATP-binding</keyword>
<dbReference type="InterPro" id="IPR027417">
    <property type="entry name" value="P-loop_NTPase"/>
</dbReference>
<evidence type="ECO:0000313" key="10">
    <source>
        <dbReference type="EMBL" id="SDK27787.1"/>
    </source>
</evidence>
<protein>
    <submittedName>
        <fullName evidence="10">ABC-2 type transport system ATP-binding protein</fullName>
    </submittedName>
</protein>
<dbReference type="InterPro" id="IPR003439">
    <property type="entry name" value="ABC_transporter-like_ATP-bd"/>
</dbReference>
<keyword evidence="7" id="KW-0472">Membrane</keyword>
<dbReference type="PROSITE" id="PS00211">
    <property type="entry name" value="ABC_TRANSPORTER_1"/>
    <property type="match status" value="1"/>
</dbReference>
<dbReference type="GO" id="GO:1900753">
    <property type="term" value="P:doxorubicin transport"/>
    <property type="evidence" value="ECO:0007669"/>
    <property type="project" value="InterPro"/>
</dbReference>
<evidence type="ECO:0000256" key="2">
    <source>
        <dbReference type="ARBA" id="ARBA00022448"/>
    </source>
</evidence>
<accession>A0A1G9AKF7</accession>
<keyword evidence="2" id="KW-0813">Transport</keyword>
<sequence length="330" mass="35662">MSDKNQIRQTTMAIEAKGLVKVFGKHRAVDGVDLSIPQGTVYGFLGPNGAGKTTTIRMLATLLQPDAGEALIFGHDLNSETEEIKSRISLTGQYASIDEDLTGIENLVLIARLMGYPRRQAKNRAYELLSAFNLEDASKRQVKNYSGGMRRRIDIAASIVVTPDLLFLDEPTTGLDPRSRNQVWDIIRTLVSAGTTVLLTTQYLEEADQLADRIAVINQGKIIAEGTSSELKSSVGTGTLNVTLVDPQEREKAIDVLASKLAVSIHPASDPASLTAQVADPSLGAEALGELAKENIDVSTFSLGQPSLDEVFLTLTGQPMDEKEEEEVKP</sequence>
<organism evidence="10 11">
    <name type="scientific">Sediminibacillus albus</name>
    <dbReference type="NCBI Taxonomy" id="407036"/>
    <lineage>
        <taxon>Bacteria</taxon>
        <taxon>Bacillati</taxon>
        <taxon>Bacillota</taxon>
        <taxon>Bacilli</taxon>
        <taxon>Bacillales</taxon>
        <taxon>Bacillaceae</taxon>
        <taxon>Sediminibacillus</taxon>
    </lineage>
</organism>
<dbReference type="AlphaFoldDB" id="A0A1G9AKF7"/>
<dbReference type="GO" id="GO:0005524">
    <property type="term" value="F:ATP binding"/>
    <property type="evidence" value="ECO:0007669"/>
    <property type="project" value="UniProtKB-KW"/>
</dbReference>
<reference evidence="10 11" key="1">
    <citation type="submission" date="2016-10" db="EMBL/GenBank/DDBJ databases">
        <authorList>
            <person name="de Groot N.N."/>
        </authorList>
    </citation>
    <scope>NUCLEOTIDE SEQUENCE [LARGE SCALE GENOMIC DNA]</scope>
    <source>
        <strain evidence="10 11">CGMCC 1.6502</strain>
    </source>
</reference>
<dbReference type="GO" id="GO:0043215">
    <property type="term" value="P:daunorubicin transport"/>
    <property type="evidence" value="ECO:0007669"/>
    <property type="project" value="InterPro"/>
</dbReference>